<dbReference type="InterPro" id="IPR008979">
    <property type="entry name" value="Galactose-bd-like_sf"/>
</dbReference>
<dbReference type="InterPro" id="IPR013780">
    <property type="entry name" value="Glyco_hydro_b"/>
</dbReference>
<dbReference type="Pfam" id="PF08305">
    <property type="entry name" value="NPCBM"/>
    <property type="match status" value="1"/>
</dbReference>
<dbReference type="Pfam" id="PF21466">
    <property type="entry name" value="GH101_dom-5"/>
    <property type="match status" value="1"/>
</dbReference>
<dbReference type="InterPro" id="IPR018905">
    <property type="entry name" value="A-galactase_NEW3"/>
</dbReference>
<dbReference type="Proteomes" id="UP000568380">
    <property type="component" value="Unassembled WGS sequence"/>
</dbReference>
<dbReference type="Gene3D" id="2.60.120.260">
    <property type="entry name" value="Galactose-binding domain-like"/>
    <property type="match status" value="2"/>
</dbReference>
<dbReference type="Gene3D" id="2.70.98.10">
    <property type="match status" value="1"/>
</dbReference>
<evidence type="ECO:0000313" key="4">
    <source>
        <dbReference type="EMBL" id="MBB5077190.1"/>
    </source>
</evidence>
<dbReference type="Pfam" id="PF12905">
    <property type="entry name" value="Glyco_hydro_101"/>
    <property type="match status" value="1"/>
</dbReference>
<accession>A0A7W8A0C0</accession>
<dbReference type="GO" id="GO:0033926">
    <property type="term" value="F:endo-alpha-N-acetylgalactosaminidase activity"/>
    <property type="evidence" value="ECO:0007669"/>
    <property type="project" value="UniProtKB-EC"/>
</dbReference>
<evidence type="ECO:0000259" key="3">
    <source>
        <dbReference type="SMART" id="SM00776"/>
    </source>
</evidence>
<comment type="caution">
    <text evidence="4">The sequence shown here is derived from an EMBL/GenBank/DDBJ whole genome shotgun (WGS) entry which is preliminary data.</text>
</comment>
<feature type="region of interest" description="Disordered" evidence="1">
    <location>
        <begin position="19"/>
        <end position="76"/>
    </location>
</feature>
<dbReference type="Pfam" id="PF17451">
    <property type="entry name" value="Glyco_hyd_101C"/>
    <property type="match status" value="1"/>
</dbReference>
<proteinExistence type="predicted"/>
<evidence type="ECO:0000256" key="1">
    <source>
        <dbReference type="SAM" id="MobiDB-lite"/>
    </source>
</evidence>
<feature type="region of interest" description="Disordered" evidence="1">
    <location>
        <begin position="719"/>
        <end position="739"/>
    </location>
</feature>
<dbReference type="Pfam" id="PF18080">
    <property type="entry name" value="Gal_mutarotas_3"/>
    <property type="match status" value="1"/>
</dbReference>
<dbReference type="Gene3D" id="2.60.40.1180">
    <property type="entry name" value="Golgi alpha-mannosidase II"/>
    <property type="match status" value="1"/>
</dbReference>
<protein>
    <submittedName>
        <fullName evidence="4">Endo-alpha-N-acetylgalactosaminidase</fullName>
        <ecNumber evidence="4">3.2.1.97</ecNumber>
    </submittedName>
</protein>
<feature type="chain" id="PRO_5038910140" evidence="2">
    <location>
        <begin position="24"/>
        <end position="1293"/>
    </location>
</feature>
<dbReference type="Pfam" id="PF10633">
    <property type="entry name" value="NPCBM_assoc"/>
    <property type="match status" value="1"/>
</dbReference>
<dbReference type="InterPro" id="IPR035364">
    <property type="entry name" value="Beta_sandwich_GH101"/>
</dbReference>
<name>A0A7W8A0C0_9ACTN</name>
<evidence type="ECO:0000256" key="2">
    <source>
        <dbReference type="SAM" id="SignalP"/>
    </source>
</evidence>
<keyword evidence="2" id="KW-0732">Signal</keyword>
<keyword evidence="4" id="KW-0326">Glycosidase</keyword>
<dbReference type="Gene3D" id="3.20.20.80">
    <property type="entry name" value="Glycosidases"/>
    <property type="match status" value="1"/>
</dbReference>
<dbReference type="EMBL" id="JACHIN010000003">
    <property type="protein sequence ID" value="MBB5077190.1"/>
    <property type="molecule type" value="Genomic_DNA"/>
</dbReference>
<keyword evidence="5" id="KW-1185">Reference proteome</keyword>
<dbReference type="InterPro" id="IPR038637">
    <property type="entry name" value="NPCBM_sf"/>
</dbReference>
<keyword evidence="4" id="KW-0378">Hydrolase</keyword>
<dbReference type="Gene3D" id="2.60.40.10">
    <property type="entry name" value="Immunoglobulins"/>
    <property type="match status" value="1"/>
</dbReference>
<dbReference type="InterPro" id="IPR013783">
    <property type="entry name" value="Ig-like_fold"/>
</dbReference>
<dbReference type="InterPro" id="IPR013222">
    <property type="entry name" value="Glyco_hyd_98_carb-bd"/>
</dbReference>
<dbReference type="GO" id="GO:0005975">
    <property type="term" value="P:carbohydrate metabolic process"/>
    <property type="evidence" value="ECO:0007669"/>
    <property type="project" value="UniProtKB-ARBA"/>
</dbReference>
<organism evidence="4 5">
    <name type="scientific">Nonomuraea endophytica</name>
    <dbReference type="NCBI Taxonomy" id="714136"/>
    <lineage>
        <taxon>Bacteria</taxon>
        <taxon>Bacillati</taxon>
        <taxon>Actinomycetota</taxon>
        <taxon>Actinomycetes</taxon>
        <taxon>Streptosporangiales</taxon>
        <taxon>Streptosporangiaceae</taxon>
        <taxon>Nonomuraea</taxon>
    </lineage>
</organism>
<evidence type="ECO:0000313" key="5">
    <source>
        <dbReference type="Proteomes" id="UP000568380"/>
    </source>
</evidence>
<dbReference type="InterPro" id="IPR049314">
    <property type="entry name" value="GH101_dom-5"/>
</dbReference>
<feature type="compositionally biased region" description="Basic and acidic residues" evidence="1">
    <location>
        <begin position="1167"/>
        <end position="1178"/>
    </location>
</feature>
<dbReference type="Gene3D" id="2.60.120.1060">
    <property type="entry name" value="NPCBM/NEW2 domain"/>
    <property type="match status" value="1"/>
</dbReference>
<dbReference type="Pfam" id="PF17974">
    <property type="entry name" value="GalBD_like"/>
    <property type="match status" value="1"/>
</dbReference>
<dbReference type="InterPro" id="IPR040502">
    <property type="entry name" value="GH101_dom-6"/>
</dbReference>
<dbReference type="InterPro" id="IPR014718">
    <property type="entry name" value="GH-type_carb-bd"/>
</dbReference>
<dbReference type="InterPro" id="IPR025706">
    <property type="entry name" value="Endoa_GalNAc"/>
</dbReference>
<feature type="signal peptide" evidence="2">
    <location>
        <begin position="1"/>
        <end position="23"/>
    </location>
</feature>
<feature type="compositionally biased region" description="Pro residues" evidence="1">
    <location>
        <begin position="26"/>
        <end position="49"/>
    </location>
</feature>
<sequence>MRRWLSGPLAAVLSLAMAAPAHSAQPDPPTTPPAPPVTTAPVTEPPPATPDREPSYELPSPEESATGAPRPGVQRIQPSPAQVARPLTLASGELSVEVDPAFPRVLGYTDRATGARLGGSTAVPAVVLNGRPYPVTAALTGTDGKSARYRLTFAGLDGVGLDAAISVKRRVATFAVEAVRDTPAFRVGTIDLPGHDLVSVGGDQPGAATAFTRLDPNSTRTADVFAKVTEPEAEPIGATYGIVNTDRLAAAVETNSVYDQPAGATDKDAARLWHQARMGADGVVRVGVWSGQWTYRAAGAPFTEELPWAKVVVTPDANGDGTLDWQDGAIAFRDIAVTPPGAGETSRRVVTHIPFNFSSQATHPFLRTLDDVKRIALATDGLGQLALLKGYQSEGHDSAHPDYGGNYNTRAGGLKDLNTLLKTGKRWNAGFGVHVNATESYPEAKTFSETLVDKNVKGWNWLDQSYRIDQRRDLTAGTLAERFRRLREETDRNLSVLYVDVFRPFGWVADRTLAELRRQGWQVTTEWSDKLERSSLWAHWANDLNYGGVTNKGLNSQIIRFIRNHQKDVWNAHPILGNARIVEFEGWTAENNWNAFYRNVWEHNLPVKFLQRQPITKWTAEEIRFANGVRGTFTDGRRELFVHDRKVLDGTAYLLPWEGRSYHYNPAGGRTTWAADRPMKIYRLTPQGRVAEGTLTPYGGMITITAEPGVPYVLYPGDPPRQPEPEWGEGSGLRDPGFNGERAWTTTGPVSLRVNDLGQRHAHLGGGAPAALEQRVTGLRPGRRYAAEAFVEIEPGRTRAVTLEIGAREVRLDRSTAKNHIASDEKRDTYFQRVRVRFTAPAGPVTLRIAAADGEGAVRVDDARVVPTTAGQDGFEAPEAGWGPFVKGDAGGSFDARTHLAQRREPYTQKGWNGKAVDDVLAGEWSLKVHEERQGLVYRTVPQTARFVNGHAYEVSFAYQNALADAYTWVTGYDKGGRSVETRSTPIPEQRSTTRFTERVVAGCGDAWVGLRSLRAEQPGADFILDDFTVKDLGPVAEPAACATLEVRSASPSVEQGVANEVTTVFTNLEDAAARDVEVRLTAPPGWTVEGEGRGDVEPGAALTTVWKVTPPADAAHDSYELKAAAAYAGKSVQGLAVVRTLPPPPTADAYASDLEWVAAGNGWGPAERDRSNGDKAQGDGSPLTVGGRVFAKGLGTHAPARIRYYLGGRCAAFAAVVGVDDSQAAPRGSVSFTVLADGVVKAGTPVLRGPDPAHELSADVRGARFVELVAGDGGDGVGNDHADWGDARFRCG</sequence>
<feature type="region of interest" description="Disordered" evidence="1">
    <location>
        <begin position="1162"/>
        <end position="1182"/>
    </location>
</feature>
<dbReference type="GO" id="GO:0030246">
    <property type="term" value="F:carbohydrate binding"/>
    <property type="evidence" value="ECO:0007669"/>
    <property type="project" value="InterPro"/>
</dbReference>
<dbReference type="SMART" id="SM00776">
    <property type="entry name" value="NPCBM"/>
    <property type="match status" value="1"/>
</dbReference>
<dbReference type="RefSeq" id="WP_221340300.1">
    <property type="nucleotide sequence ID" value="NZ_JACHIN010000003.1"/>
</dbReference>
<dbReference type="CDD" id="cd14244">
    <property type="entry name" value="GH_101_like"/>
    <property type="match status" value="1"/>
</dbReference>
<feature type="domain" description="Glycosyl hydrolase family 98 putative carbohydrate-binding module" evidence="3">
    <location>
        <begin position="1146"/>
        <end position="1292"/>
    </location>
</feature>
<dbReference type="EC" id="3.2.1.97" evidence="4"/>
<gene>
    <name evidence="4" type="ORF">HNR40_002663</name>
</gene>
<dbReference type="SUPFAM" id="SSF49785">
    <property type="entry name" value="Galactose-binding domain-like"/>
    <property type="match status" value="1"/>
</dbReference>
<reference evidence="4 5" key="1">
    <citation type="submission" date="2020-08" db="EMBL/GenBank/DDBJ databases">
        <title>Genomic Encyclopedia of Type Strains, Phase IV (KMG-IV): sequencing the most valuable type-strain genomes for metagenomic binning, comparative biology and taxonomic classification.</title>
        <authorList>
            <person name="Goeker M."/>
        </authorList>
    </citation>
    <scope>NUCLEOTIDE SEQUENCE [LARGE SCALE GENOMIC DNA]</scope>
    <source>
        <strain evidence="4 5">DSM 45385</strain>
    </source>
</reference>
<dbReference type="InterPro" id="IPR040633">
    <property type="entry name" value="Gal_mutarotas_3"/>
</dbReference>